<keyword evidence="2" id="KW-1185">Reference proteome</keyword>
<proteinExistence type="predicted"/>
<organism evidence="1 2">
    <name type="scientific">Halorientalis persicus</name>
    <dbReference type="NCBI Taxonomy" id="1367881"/>
    <lineage>
        <taxon>Archaea</taxon>
        <taxon>Methanobacteriati</taxon>
        <taxon>Methanobacteriota</taxon>
        <taxon>Stenosarchaea group</taxon>
        <taxon>Halobacteria</taxon>
        <taxon>Halobacteriales</taxon>
        <taxon>Haloarculaceae</taxon>
        <taxon>Halorientalis</taxon>
    </lineage>
</organism>
<gene>
    <name evidence="1" type="ORF">SAMN05216388_101040</name>
</gene>
<dbReference type="EMBL" id="FOCX01000010">
    <property type="protein sequence ID" value="SEO25230.1"/>
    <property type="molecule type" value="Genomic_DNA"/>
</dbReference>
<name>A0A1H8N6M8_9EURY</name>
<evidence type="ECO:0000313" key="1">
    <source>
        <dbReference type="EMBL" id="SEO25230.1"/>
    </source>
</evidence>
<dbReference type="AlphaFoldDB" id="A0A1H8N6M8"/>
<reference evidence="2" key="1">
    <citation type="submission" date="2016-10" db="EMBL/GenBank/DDBJ databases">
        <authorList>
            <person name="Varghese N."/>
            <person name="Submissions S."/>
        </authorList>
    </citation>
    <scope>NUCLEOTIDE SEQUENCE [LARGE SCALE GENOMIC DNA]</scope>
    <source>
        <strain evidence="2">IBRC-M 10043</strain>
    </source>
</reference>
<dbReference type="Proteomes" id="UP000198775">
    <property type="component" value="Unassembled WGS sequence"/>
</dbReference>
<evidence type="ECO:0000313" key="2">
    <source>
        <dbReference type="Proteomes" id="UP000198775"/>
    </source>
</evidence>
<protein>
    <submittedName>
        <fullName evidence="1">Uncharacterized protein</fullName>
    </submittedName>
</protein>
<sequence length="101" mass="11618">MHLQQLFEETRSVRYVRDPSSSPCFRSVSRIWHFPSGDALLERDGRRDCLLPNVDRVDVPASGSRQVASALALDTDTTVRVVKSDDERLLTEFDRKIKIMR</sequence>
<accession>A0A1H8N6M8</accession>